<accession>A0A9P6HIQ3</accession>
<comment type="caution">
    <text evidence="4">The sequence shown here is derived from an EMBL/GenBank/DDBJ whole genome shotgun (WGS) entry which is preliminary data.</text>
</comment>
<evidence type="ECO:0000256" key="1">
    <source>
        <dbReference type="SAM" id="Coils"/>
    </source>
</evidence>
<dbReference type="AlphaFoldDB" id="A0A9P6HIQ3"/>
<keyword evidence="1" id="KW-0175">Coiled coil</keyword>
<dbReference type="PANTHER" id="PTHR36223:SF1">
    <property type="entry name" value="TRANSCRIPTION ELONGATION FACTOR EAF N-TERMINAL DOMAIN-CONTAINING PROTEIN"/>
    <property type="match status" value="1"/>
</dbReference>
<proteinExistence type="predicted"/>
<evidence type="ECO:0000313" key="5">
    <source>
        <dbReference type="Proteomes" id="UP000736335"/>
    </source>
</evidence>
<evidence type="ECO:0000256" key="2">
    <source>
        <dbReference type="SAM" id="MobiDB-lite"/>
    </source>
</evidence>
<gene>
    <name evidence="4" type="ORF">BJ322DRAFT_588943</name>
</gene>
<sequence length="303" mass="34023">MPDLNGVQVTIVCNDQPLEEYEVTYEGDTATCWIPSEAGKTFEIRWRVQPGLPLHNVHRVFDCYMDGRGMKRSLGKPSHRSGSVVGVSTGATTLRPFTFSRIQLTEEEGGLSTKTSADLSHLGTIIVKAHRAKPWSILPYIDKLRTCPSELPAVCEKSKKAASHCTSLGAQRTQKTRPRAHGVELLGRSPVATFVFRYASKGMLQAQGIIPKRRPSVTTNTYDRPSPSKNDTKKGERRAKRRSITKEPSIVRQCKKAIKRDEVTRLRKQVTDLQRRLRETEKVGREDIKPVIRPAPEVIDLTQ</sequence>
<dbReference type="InterPro" id="IPR057678">
    <property type="entry name" value="DUF7918"/>
</dbReference>
<dbReference type="Pfam" id="PF25534">
    <property type="entry name" value="DUF7918"/>
    <property type="match status" value="1"/>
</dbReference>
<evidence type="ECO:0000313" key="4">
    <source>
        <dbReference type="EMBL" id="KAF9787885.1"/>
    </source>
</evidence>
<feature type="coiled-coil region" evidence="1">
    <location>
        <begin position="256"/>
        <end position="283"/>
    </location>
</feature>
<dbReference type="PANTHER" id="PTHR36223">
    <property type="entry name" value="BETA-LACTAMASE-TYPE TRANSPEPTIDASE FOLD DOMAIN CONTAINING PROTEIN"/>
    <property type="match status" value="1"/>
</dbReference>
<reference evidence="4" key="2">
    <citation type="submission" date="2020-11" db="EMBL/GenBank/DDBJ databases">
        <authorList>
            <consortium name="DOE Joint Genome Institute"/>
            <person name="Kuo A."/>
            <person name="Miyauchi S."/>
            <person name="Kiss E."/>
            <person name="Drula E."/>
            <person name="Kohler A."/>
            <person name="Sanchez-Garcia M."/>
            <person name="Andreopoulos B."/>
            <person name="Barry K.W."/>
            <person name="Bonito G."/>
            <person name="Buee M."/>
            <person name="Carver A."/>
            <person name="Chen C."/>
            <person name="Cichocki N."/>
            <person name="Clum A."/>
            <person name="Culley D."/>
            <person name="Crous P.W."/>
            <person name="Fauchery L."/>
            <person name="Girlanda M."/>
            <person name="Hayes R."/>
            <person name="Keri Z."/>
            <person name="Labutti K."/>
            <person name="Lipzen A."/>
            <person name="Lombard V."/>
            <person name="Magnuson J."/>
            <person name="Maillard F."/>
            <person name="Morin E."/>
            <person name="Murat C."/>
            <person name="Nolan M."/>
            <person name="Ohm R."/>
            <person name="Pangilinan J."/>
            <person name="Pereira M."/>
            <person name="Perotto S."/>
            <person name="Peter M."/>
            <person name="Riley R."/>
            <person name="Sitrit Y."/>
            <person name="Stielow B."/>
            <person name="Szollosi G."/>
            <person name="Zifcakova L."/>
            <person name="Stursova M."/>
            <person name="Spatafora J.W."/>
            <person name="Tedersoo L."/>
            <person name="Vaario L.-M."/>
            <person name="Yamada A."/>
            <person name="Yan M."/>
            <person name="Wang P."/>
            <person name="Xu J."/>
            <person name="Bruns T."/>
            <person name="Baldrian P."/>
            <person name="Vilgalys R."/>
            <person name="Henrissat B."/>
            <person name="Grigoriev I.V."/>
            <person name="Hibbett D."/>
            <person name="Nagy L.G."/>
            <person name="Martin F.M."/>
        </authorList>
    </citation>
    <scope>NUCLEOTIDE SEQUENCE</scope>
    <source>
        <strain evidence="4">UH-Tt-Lm1</strain>
    </source>
</reference>
<dbReference type="EMBL" id="WIUZ02000004">
    <property type="protein sequence ID" value="KAF9787885.1"/>
    <property type="molecule type" value="Genomic_DNA"/>
</dbReference>
<feature type="domain" description="DUF7918" evidence="3">
    <location>
        <begin position="6"/>
        <end position="212"/>
    </location>
</feature>
<feature type="region of interest" description="Disordered" evidence="2">
    <location>
        <begin position="207"/>
        <end position="248"/>
    </location>
</feature>
<organism evidence="4 5">
    <name type="scientific">Thelephora terrestris</name>
    <dbReference type="NCBI Taxonomy" id="56493"/>
    <lineage>
        <taxon>Eukaryota</taxon>
        <taxon>Fungi</taxon>
        <taxon>Dikarya</taxon>
        <taxon>Basidiomycota</taxon>
        <taxon>Agaricomycotina</taxon>
        <taxon>Agaricomycetes</taxon>
        <taxon>Thelephorales</taxon>
        <taxon>Thelephoraceae</taxon>
        <taxon>Thelephora</taxon>
    </lineage>
</organism>
<dbReference type="Proteomes" id="UP000736335">
    <property type="component" value="Unassembled WGS sequence"/>
</dbReference>
<dbReference type="OrthoDB" id="3364132at2759"/>
<feature type="compositionally biased region" description="Polar residues" evidence="2">
    <location>
        <begin position="216"/>
        <end position="229"/>
    </location>
</feature>
<reference evidence="4" key="1">
    <citation type="journal article" date="2020" name="Nat. Commun.">
        <title>Large-scale genome sequencing of mycorrhizal fungi provides insights into the early evolution of symbiotic traits.</title>
        <authorList>
            <person name="Miyauchi S."/>
            <person name="Kiss E."/>
            <person name="Kuo A."/>
            <person name="Drula E."/>
            <person name="Kohler A."/>
            <person name="Sanchez-Garcia M."/>
            <person name="Morin E."/>
            <person name="Andreopoulos B."/>
            <person name="Barry K.W."/>
            <person name="Bonito G."/>
            <person name="Buee M."/>
            <person name="Carver A."/>
            <person name="Chen C."/>
            <person name="Cichocki N."/>
            <person name="Clum A."/>
            <person name="Culley D."/>
            <person name="Crous P.W."/>
            <person name="Fauchery L."/>
            <person name="Girlanda M."/>
            <person name="Hayes R.D."/>
            <person name="Keri Z."/>
            <person name="LaButti K."/>
            <person name="Lipzen A."/>
            <person name="Lombard V."/>
            <person name="Magnuson J."/>
            <person name="Maillard F."/>
            <person name="Murat C."/>
            <person name="Nolan M."/>
            <person name="Ohm R.A."/>
            <person name="Pangilinan J."/>
            <person name="Pereira M.F."/>
            <person name="Perotto S."/>
            <person name="Peter M."/>
            <person name="Pfister S."/>
            <person name="Riley R."/>
            <person name="Sitrit Y."/>
            <person name="Stielow J.B."/>
            <person name="Szollosi G."/>
            <person name="Zifcakova L."/>
            <person name="Stursova M."/>
            <person name="Spatafora J.W."/>
            <person name="Tedersoo L."/>
            <person name="Vaario L.M."/>
            <person name="Yamada A."/>
            <person name="Yan M."/>
            <person name="Wang P."/>
            <person name="Xu J."/>
            <person name="Bruns T."/>
            <person name="Baldrian P."/>
            <person name="Vilgalys R."/>
            <person name="Dunand C."/>
            <person name="Henrissat B."/>
            <person name="Grigoriev I.V."/>
            <person name="Hibbett D."/>
            <person name="Nagy L.G."/>
            <person name="Martin F.M."/>
        </authorList>
    </citation>
    <scope>NUCLEOTIDE SEQUENCE</scope>
    <source>
        <strain evidence="4">UH-Tt-Lm1</strain>
    </source>
</reference>
<name>A0A9P6HIQ3_9AGAM</name>
<keyword evidence="5" id="KW-1185">Reference proteome</keyword>
<protein>
    <recommendedName>
        <fullName evidence="3">DUF7918 domain-containing protein</fullName>
    </recommendedName>
</protein>
<evidence type="ECO:0000259" key="3">
    <source>
        <dbReference type="Pfam" id="PF25534"/>
    </source>
</evidence>